<dbReference type="InterPro" id="IPR029001">
    <property type="entry name" value="ITPase-like_fam"/>
</dbReference>
<evidence type="ECO:0000256" key="2">
    <source>
        <dbReference type="ARBA" id="ARBA00022801"/>
    </source>
</evidence>
<dbReference type="GO" id="GO:0005737">
    <property type="term" value="C:cytoplasm"/>
    <property type="evidence" value="ECO:0007669"/>
    <property type="project" value="UniProtKB-SubCell"/>
</dbReference>
<evidence type="ECO:0000256" key="3">
    <source>
        <dbReference type="ARBA" id="ARBA00023080"/>
    </source>
</evidence>
<evidence type="ECO:0000313" key="5">
    <source>
        <dbReference type="EMBL" id="ADU92053.1"/>
    </source>
</evidence>
<accession>A0A654KHZ6</accession>
<evidence type="ECO:0000256" key="4">
    <source>
        <dbReference type="HAMAP-Rule" id="MF_00528"/>
    </source>
</evidence>
<comment type="caution">
    <text evidence="4">Lacks conserved residue(s) required for the propagation of feature annotation.</text>
</comment>
<dbReference type="GO" id="GO:0009117">
    <property type="term" value="P:nucleotide metabolic process"/>
    <property type="evidence" value="ECO:0007669"/>
    <property type="project" value="UniProtKB-KW"/>
</dbReference>
<keyword evidence="3 4" id="KW-0546">Nucleotide metabolism</keyword>
<reference evidence="5 6" key="1">
    <citation type="journal article" date="2011" name="J. Bacteriol.">
        <title>Genome sequence of Taylorella equigenitalis MCE9, the causative agent of contagious equine metritis.</title>
        <authorList>
            <person name="Hebert L."/>
            <person name="Moumen B."/>
            <person name="Duquesne F."/>
            <person name="Breuil M.F."/>
            <person name="Laugier C."/>
            <person name="Batto J.M."/>
            <person name="Renault P."/>
            <person name="Petry S."/>
        </authorList>
    </citation>
    <scope>NUCLEOTIDE SEQUENCE [LARGE SCALE GENOMIC DNA]</scope>
    <source>
        <strain evidence="5 6">MCE9</strain>
    </source>
</reference>
<feature type="site" description="Important for substrate specificity" evidence="4">
    <location>
        <position position="174"/>
    </location>
</feature>
<feature type="active site" description="Proton acceptor" evidence="4">
    <location>
        <position position="91"/>
    </location>
</feature>
<dbReference type="EC" id="3.6.1.9" evidence="4"/>
<comment type="subcellular location">
    <subcellularLocation>
        <location evidence="4">Cytoplasm</location>
    </subcellularLocation>
</comment>
<dbReference type="CDD" id="cd00555">
    <property type="entry name" value="Maf"/>
    <property type="match status" value="1"/>
</dbReference>
<keyword evidence="2 4" id="KW-0378">Hydrolase</keyword>
<comment type="catalytic activity">
    <reaction evidence="4">
        <text>UTP + H2O = UMP + diphosphate + H(+)</text>
        <dbReference type="Rhea" id="RHEA:29395"/>
        <dbReference type="ChEBI" id="CHEBI:15377"/>
        <dbReference type="ChEBI" id="CHEBI:15378"/>
        <dbReference type="ChEBI" id="CHEBI:33019"/>
        <dbReference type="ChEBI" id="CHEBI:46398"/>
        <dbReference type="ChEBI" id="CHEBI:57865"/>
        <dbReference type="EC" id="3.6.1.9"/>
    </reaction>
</comment>
<name>A0A654KHZ6_TAYEM</name>
<comment type="similarity">
    <text evidence="4">Belongs to the Maf family. YhdE subfamily.</text>
</comment>
<gene>
    <name evidence="5" type="ordered locus">TEQUI_1129</name>
</gene>
<evidence type="ECO:0000256" key="1">
    <source>
        <dbReference type="ARBA" id="ARBA00001968"/>
    </source>
</evidence>
<comment type="function">
    <text evidence="4">Nucleoside triphosphate pyrophosphatase that hydrolyzes dTTP and UTP. May have a dual role in cell division arrest and in preventing the incorporation of modified nucleotides into cellular nucleic acids.</text>
</comment>
<proteinExistence type="inferred from homology"/>
<dbReference type="HAMAP" id="MF_00528">
    <property type="entry name" value="Maf"/>
    <property type="match status" value="1"/>
</dbReference>
<dbReference type="PANTHER" id="PTHR43213:SF5">
    <property type="entry name" value="BIFUNCTIONAL DTTP_UTP PYROPHOSPHATASE_METHYLTRANSFERASE PROTEIN-RELATED"/>
    <property type="match status" value="1"/>
</dbReference>
<evidence type="ECO:0000313" key="6">
    <source>
        <dbReference type="Proteomes" id="UP000007472"/>
    </source>
</evidence>
<protein>
    <recommendedName>
        <fullName evidence="4">dTTP/UTP pyrophosphatase</fullName>
        <shortName evidence="4">dTTPase/UTPase</shortName>
        <ecNumber evidence="4">3.6.1.9</ecNumber>
    </recommendedName>
    <alternativeName>
        <fullName evidence="4">Nucleoside triphosphate pyrophosphatase</fullName>
    </alternativeName>
    <alternativeName>
        <fullName evidence="4">Nucleotide pyrophosphatase</fullName>
        <shortName evidence="4">Nucleotide PPase</shortName>
    </alternativeName>
</protein>
<organism evidence="5 6">
    <name type="scientific">Taylorella equigenitalis (strain MCE9)</name>
    <dbReference type="NCBI Taxonomy" id="937774"/>
    <lineage>
        <taxon>Bacteria</taxon>
        <taxon>Pseudomonadati</taxon>
        <taxon>Pseudomonadota</taxon>
        <taxon>Betaproteobacteria</taxon>
        <taxon>Burkholderiales</taxon>
        <taxon>Alcaligenaceae</taxon>
        <taxon>Taylorella</taxon>
    </lineage>
</organism>
<dbReference type="SUPFAM" id="SSF52972">
    <property type="entry name" value="ITPase-like"/>
    <property type="match status" value="1"/>
</dbReference>
<dbReference type="PIRSF" id="PIRSF006305">
    <property type="entry name" value="Maf"/>
    <property type="match status" value="1"/>
</dbReference>
<dbReference type="Pfam" id="PF02545">
    <property type="entry name" value="Maf"/>
    <property type="match status" value="1"/>
</dbReference>
<keyword evidence="4" id="KW-0963">Cytoplasm</keyword>
<dbReference type="Gene3D" id="3.90.950.10">
    <property type="match status" value="1"/>
</dbReference>
<feature type="site" description="Important for substrate specificity" evidence="4">
    <location>
        <position position="92"/>
    </location>
</feature>
<dbReference type="PANTHER" id="PTHR43213">
    <property type="entry name" value="BIFUNCTIONAL DTTP/UTP PYROPHOSPHATASE/METHYLTRANSFERASE PROTEIN-RELATED"/>
    <property type="match status" value="1"/>
</dbReference>
<sequence length="210" mass="23444">MTEEISLSPISNDIPTIYLASESPRRHQLLNQIGIRHEILRVPKPEGEDEPQFQDEAPEDYVVRTAQDKSDLAWQYVDNNAVLTRPILTADTCVMLDGAVLGKPNDENHASQMLLKLSGRMHEVHTAVVLNVRGQKSLTVSKTKVYFRKLSMRDVSAYITSGEPFGKAGAYGIQGMAAIFIEKIEGSYTGVMGLPVYETYQLLTNLKFSR</sequence>
<comment type="cofactor">
    <cofactor evidence="1 4">
        <name>a divalent metal cation</name>
        <dbReference type="ChEBI" id="CHEBI:60240"/>
    </cofactor>
</comment>
<dbReference type="Proteomes" id="UP000007472">
    <property type="component" value="Chromosome"/>
</dbReference>
<dbReference type="KEGG" id="teq:TEQUI_1129"/>
<dbReference type="InterPro" id="IPR003697">
    <property type="entry name" value="Maf-like"/>
</dbReference>
<dbReference type="AlphaFoldDB" id="A0A654KHZ6"/>
<dbReference type="NCBIfam" id="TIGR00172">
    <property type="entry name" value="maf"/>
    <property type="match status" value="1"/>
</dbReference>
<comment type="catalytic activity">
    <reaction evidence="4">
        <text>dTTP + H2O = dTMP + diphosphate + H(+)</text>
        <dbReference type="Rhea" id="RHEA:28534"/>
        <dbReference type="ChEBI" id="CHEBI:15377"/>
        <dbReference type="ChEBI" id="CHEBI:15378"/>
        <dbReference type="ChEBI" id="CHEBI:33019"/>
        <dbReference type="ChEBI" id="CHEBI:37568"/>
        <dbReference type="ChEBI" id="CHEBI:63528"/>
        <dbReference type="EC" id="3.6.1.9"/>
    </reaction>
</comment>
<feature type="site" description="Important for substrate specificity" evidence="4">
    <location>
        <position position="25"/>
    </location>
</feature>
<dbReference type="GO" id="GO:0047429">
    <property type="term" value="F:nucleoside triphosphate diphosphatase activity"/>
    <property type="evidence" value="ECO:0007669"/>
    <property type="project" value="UniProtKB-EC"/>
</dbReference>
<dbReference type="EMBL" id="CP002456">
    <property type="protein sequence ID" value="ADU92053.1"/>
    <property type="molecule type" value="Genomic_DNA"/>
</dbReference>